<feature type="chain" id="PRO_5047306234" evidence="5">
    <location>
        <begin position="22"/>
        <end position="160"/>
    </location>
</feature>
<feature type="signal peptide" evidence="5">
    <location>
        <begin position="1"/>
        <end position="21"/>
    </location>
</feature>
<dbReference type="EMBL" id="JAOTJD010000050">
    <property type="protein sequence ID" value="MFD3266222.1"/>
    <property type="molecule type" value="Genomic_DNA"/>
</dbReference>
<dbReference type="Pfam" id="PF01152">
    <property type="entry name" value="Bac_globin"/>
    <property type="match status" value="1"/>
</dbReference>
<dbReference type="InterPro" id="IPR001486">
    <property type="entry name" value="Hemoglobin_trunc"/>
</dbReference>
<keyword evidence="5" id="KW-0732">Signal</keyword>
<dbReference type="InterPro" id="IPR009050">
    <property type="entry name" value="Globin-like_sf"/>
</dbReference>
<accession>A0ABW6CT17</accession>
<dbReference type="Gene3D" id="1.10.490.10">
    <property type="entry name" value="Globins"/>
    <property type="match status" value="1"/>
</dbReference>
<reference evidence="6 7" key="1">
    <citation type="submission" date="2022-09" db="EMBL/GenBank/DDBJ databases">
        <title>New species of Phenylobacterium.</title>
        <authorList>
            <person name="Mieszkin S."/>
        </authorList>
    </citation>
    <scope>NUCLEOTIDE SEQUENCE [LARGE SCALE GENOMIC DNA]</scope>
    <source>
        <strain evidence="6 7">HK31-G</strain>
    </source>
</reference>
<keyword evidence="2" id="KW-0349">Heme</keyword>
<keyword evidence="7" id="KW-1185">Reference proteome</keyword>
<dbReference type="CDD" id="cd00454">
    <property type="entry name" value="TrHb1_N"/>
    <property type="match status" value="1"/>
</dbReference>
<organism evidence="6 7">
    <name type="scientific">Phenylobacterium ferrooxidans</name>
    <dbReference type="NCBI Taxonomy" id="2982689"/>
    <lineage>
        <taxon>Bacteria</taxon>
        <taxon>Pseudomonadati</taxon>
        <taxon>Pseudomonadota</taxon>
        <taxon>Alphaproteobacteria</taxon>
        <taxon>Caulobacterales</taxon>
        <taxon>Caulobacteraceae</taxon>
        <taxon>Phenylobacterium</taxon>
    </lineage>
</organism>
<dbReference type="SUPFAM" id="SSF46458">
    <property type="entry name" value="Globin-like"/>
    <property type="match status" value="1"/>
</dbReference>
<protein>
    <submittedName>
        <fullName evidence="6">Group 1 truncated hemoglobin</fullName>
    </submittedName>
</protein>
<comment type="caution">
    <text evidence="6">The sequence shown here is derived from an EMBL/GenBank/DDBJ whole genome shotgun (WGS) entry which is preliminary data.</text>
</comment>
<sequence length="160" mass="17750">MSNLRTLIFAAALGAAAPAFAEEKPVDPYTQSNANAGATPFTGEQMLAAFRGREGVARIVDDTLDRSVADPRLTDIFRATDMERLRRTLKEQVAYLLGAPVDYTGRDMKTTHKDQGINTAEFNILVEHMQLAMDKEGVAYRHQNQLLAKLAPMKRDVVTR</sequence>
<evidence type="ECO:0000256" key="4">
    <source>
        <dbReference type="ARBA" id="ARBA00023004"/>
    </source>
</evidence>
<keyword evidence="3" id="KW-0479">Metal-binding</keyword>
<evidence type="ECO:0000256" key="5">
    <source>
        <dbReference type="SAM" id="SignalP"/>
    </source>
</evidence>
<dbReference type="Proteomes" id="UP001598130">
    <property type="component" value="Unassembled WGS sequence"/>
</dbReference>
<evidence type="ECO:0000256" key="2">
    <source>
        <dbReference type="ARBA" id="ARBA00022617"/>
    </source>
</evidence>
<evidence type="ECO:0000256" key="1">
    <source>
        <dbReference type="ARBA" id="ARBA00022448"/>
    </source>
</evidence>
<evidence type="ECO:0000313" key="6">
    <source>
        <dbReference type="EMBL" id="MFD3266222.1"/>
    </source>
</evidence>
<proteinExistence type="predicted"/>
<dbReference type="RefSeq" id="WP_377371495.1">
    <property type="nucleotide sequence ID" value="NZ_JAOTJD010000050.1"/>
</dbReference>
<name>A0ABW6CT17_9CAUL</name>
<keyword evidence="4" id="KW-0408">Iron</keyword>
<dbReference type="InterPro" id="IPR012292">
    <property type="entry name" value="Globin/Proto"/>
</dbReference>
<evidence type="ECO:0000256" key="3">
    <source>
        <dbReference type="ARBA" id="ARBA00022723"/>
    </source>
</evidence>
<gene>
    <name evidence="6" type="ORF">OCL97_19940</name>
</gene>
<keyword evidence="1" id="KW-0813">Transport</keyword>
<evidence type="ECO:0000313" key="7">
    <source>
        <dbReference type="Proteomes" id="UP001598130"/>
    </source>
</evidence>